<dbReference type="Proteomes" id="UP000828083">
    <property type="component" value="Segment"/>
</dbReference>
<organism evidence="2 3">
    <name type="scientific">uncultured phage cr23_1</name>
    <dbReference type="NCBI Taxonomy" id="2986419"/>
    <lineage>
        <taxon>Viruses</taxon>
        <taxon>Duplodnaviria</taxon>
        <taxon>Heunggongvirae</taxon>
        <taxon>Uroviricota</taxon>
        <taxon>Caudoviricetes</taxon>
        <taxon>Crassvirales</taxon>
        <taxon>Suoliviridae</taxon>
        <taxon>Uncouvirinae</taxon>
        <taxon>Aurodevirus</taxon>
        <taxon>Aurodevirus hiberniae</taxon>
    </lineage>
</organism>
<keyword evidence="3" id="KW-1185">Reference proteome</keyword>
<accession>A0AAE7RXK8</accession>
<gene>
    <name evidence="2" type="primary">gp_78042</name>
</gene>
<protein>
    <submittedName>
        <fullName evidence="2">Uncharacterized protein</fullName>
    </submittedName>
</protein>
<evidence type="ECO:0000313" key="2">
    <source>
        <dbReference type="EMBL" id="QWM91371.2"/>
    </source>
</evidence>
<reference evidence="2 3" key="1">
    <citation type="submission" date="2021-04" db="EMBL/GenBank/DDBJ databases">
        <authorList>
            <person name="Shkoporov A.N."/>
            <person name="Stockdale S.R."/>
            <person name="Guerin E."/>
            <person name="Ross R.P."/>
            <person name="Hill C."/>
        </authorList>
    </citation>
    <scope>NUCLEOTIDE SEQUENCE [LARGE SCALE GENOMIC DNA]</scope>
    <source>
        <strain evidence="3">cr23_1</strain>
    </source>
</reference>
<feature type="region of interest" description="Disordered" evidence="1">
    <location>
        <begin position="62"/>
        <end position="86"/>
    </location>
</feature>
<evidence type="ECO:0000313" key="3">
    <source>
        <dbReference type="Proteomes" id="UP000828083"/>
    </source>
</evidence>
<name>A0AAE7RXK8_9CAUD</name>
<sequence length="115" mass="12863">MRQSVINYVKENGIKLAANSKALKLINNGASEAEVAVALQTTKAYKEDSTLRQMCQEVVAEAGREQADSAKKPENHSNSARRGENERYQFHSIQILIKELGSQESNSFLIKLERL</sequence>
<evidence type="ECO:0000256" key="1">
    <source>
        <dbReference type="SAM" id="MobiDB-lite"/>
    </source>
</evidence>
<dbReference type="EMBL" id="MZ130500">
    <property type="protein sequence ID" value="QWM91371.2"/>
    <property type="molecule type" value="Genomic_DNA"/>
</dbReference>
<proteinExistence type="predicted"/>